<evidence type="ECO:0000313" key="4">
    <source>
        <dbReference type="EMBL" id="CAL6094348.1"/>
    </source>
</evidence>
<evidence type="ECO:0000313" key="2">
    <source>
        <dbReference type="EMBL" id="CAI9938918.1"/>
    </source>
</evidence>
<organism evidence="1">
    <name type="scientific">Hexamita inflata</name>
    <dbReference type="NCBI Taxonomy" id="28002"/>
    <lineage>
        <taxon>Eukaryota</taxon>
        <taxon>Metamonada</taxon>
        <taxon>Diplomonadida</taxon>
        <taxon>Hexamitidae</taxon>
        <taxon>Hexamitinae</taxon>
        <taxon>Hexamita</taxon>
    </lineage>
</organism>
<evidence type="ECO:0000313" key="3">
    <source>
        <dbReference type="EMBL" id="CAL6087294.1"/>
    </source>
</evidence>
<dbReference type="AlphaFoldDB" id="A0AA86NPW6"/>
<dbReference type="EMBL" id="CAXDID020000465">
    <property type="protein sequence ID" value="CAL6094348.1"/>
    <property type="molecule type" value="Genomic_DNA"/>
</dbReference>
<dbReference type="EMBL" id="CAXDID020000400">
    <property type="protein sequence ID" value="CAL6087294.1"/>
    <property type="molecule type" value="Genomic_DNA"/>
</dbReference>
<dbReference type="Gene3D" id="1.20.5.1230">
    <property type="entry name" value="Apolipoprotein A-I"/>
    <property type="match status" value="1"/>
</dbReference>
<sequence>MDSFSITNFNLSSHFVDPSSNSGLIISTPLVQVAVSISGFQYCSQYDILVGWSYYSALVASSQPAYNCDSICDQLFFVYGMCLDGLQSSQTNGKILTCGENFAFAGDSCVCQEGYILNISQCINVVGYLNQLQVALRTQRERLDNLSNIVSANMEQTGTSIVGNISALNTNIQENIQLLDGQISKNVSYLQNQITLNKNSHNQLMTTIQLQLEENIIQNVSSLEAKLALNSSILESRLSNNISSVAQNITTLNSSFLEFKSATTGQFSSIQSQLNSVNNYIQVANTKSNTLQQSITTVNSTLQNQINDLKYRLDEIKFTTMNSLFYLCLAKDDCQFYFRTNVNTVDQ</sequence>
<comment type="caution">
    <text evidence="1">The sequence shown here is derived from an EMBL/GenBank/DDBJ whole genome shotgun (WGS) entry which is preliminary data.</text>
</comment>
<reference evidence="3 5" key="2">
    <citation type="submission" date="2024-07" db="EMBL/GenBank/DDBJ databases">
        <authorList>
            <person name="Akdeniz Z."/>
        </authorList>
    </citation>
    <scope>NUCLEOTIDE SEQUENCE [LARGE SCALE GENOMIC DNA]</scope>
</reference>
<gene>
    <name evidence="1" type="ORF">HINF_LOCUS11278</name>
    <name evidence="2" type="ORF">HINF_LOCUS26563</name>
    <name evidence="3" type="ORF">HINF_LOCUS63576</name>
    <name evidence="4" type="ORF">HINF_LOCUS67427</name>
</gene>
<keyword evidence="5" id="KW-1185">Reference proteome</keyword>
<dbReference type="EMBL" id="CATOUU010000659">
    <property type="protein sequence ID" value="CAI9938918.1"/>
    <property type="molecule type" value="Genomic_DNA"/>
</dbReference>
<protein>
    <submittedName>
        <fullName evidence="3">Hypothetical_protein</fullName>
    </submittedName>
</protein>
<dbReference type="EMBL" id="CATOUU010000288">
    <property type="protein sequence ID" value="CAI9923633.1"/>
    <property type="molecule type" value="Genomic_DNA"/>
</dbReference>
<accession>A0AA86NPW6</accession>
<dbReference type="SUPFAM" id="SSF58113">
    <property type="entry name" value="Apolipoprotein A-I"/>
    <property type="match status" value="1"/>
</dbReference>
<proteinExistence type="predicted"/>
<reference evidence="1" key="1">
    <citation type="submission" date="2023-06" db="EMBL/GenBank/DDBJ databases">
        <authorList>
            <person name="Kurt Z."/>
        </authorList>
    </citation>
    <scope>NUCLEOTIDE SEQUENCE</scope>
</reference>
<evidence type="ECO:0000313" key="5">
    <source>
        <dbReference type="Proteomes" id="UP001642409"/>
    </source>
</evidence>
<name>A0AA86NPW6_9EUKA</name>
<evidence type="ECO:0000313" key="1">
    <source>
        <dbReference type="EMBL" id="CAI9923633.1"/>
    </source>
</evidence>
<dbReference type="Proteomes" id="UP001642409">
    <property type="component" value="Unassembled WGS sequence"/>
</dbReference>